<dbReference type="OrthoDB" id="9760563at2"/>
<gene>
    <name evidence="7" type="ORF">BJ959_001857</name>
</gene>
<name>A0A840X7Z4_9MICO</name>
<evidence type="ECO:0000259" key="6">
    <source>
        <dbReference type="Pfam" id="PF02782"/>
    </source>
</evidence>
<organism evidence="7 8">
    <name type="scientific">Microcella frigidaquae</name>
    <dbReference type="NCBI Taxonomy" id="424758"/>
    <lineage>
        <taxon>Bacteria</taxon>
        <taxon>Bacillati</taxon>
        <taxon>Actinomycetota</taxon>
        <taxon>Actinomycetes</taxon>
        <taxon>Micrococcales</taxon>
        <taxon>Microbacteriaceae</taxon>
        <taxon>Microcella</taxon>
    </lineage>
</organism>
<proteinExistence type="inferred from homology"/>
<keyword evidence="2" id="KW-0859">Xylose metabolism</keyword>
<feature type="domain" description="Carbohydrate kinase FGGY C-terminal" evidence="6">
    <location>
        <begin position="273"/>
        <end position="471"/>
    </location>
</feature>
<dbReference type="InterPro" id="IPR043129">
    <property type="entry name" value="ATPase_NBD"/>
</dbReference>
<dbReference type="RefSeq" id="WP_153982206.1">
    <property type="nucleotide sequence ID" value="NZ_BAAANZ010000002.1"/>
</dbReference>
<evidence type="ECO:0000259" key="5">
    <source>
        <dbReference type="Pfam" id="PF00370"/>
    </source>
</evidence>
<dbReference type="EMBL" id="JACHBS010000001">
    <property type="protein sequence ID" value="MBB5618361.1"/>
    <property type="molecule type" value="Genomic_DNA"/>
</dbReference>
<evidence type="ECO:0000256" key="2">
    <source>
        <dbReference type="ARBA" id="ARBA00022629"/>
    </source>
</evidence>
<dbReference type="Pfam" id="PF02782">
    <property type="entry name" value="FGGY_C"/>
    <property type="match status" value="1"/>
</dbReference>
<sequence>MSAAVIAEGRAVLGIELGSTRIKACLIDPADSTVLAVGAHEWQNELVDGYWSYALEAVHAGLQAAYAALAADAAARHGAAPARLAAIGVSAMMHGHLAFDETGDLLVPFRTWRNTTTGAAAAALTELFGTAIPQRWSIAHLHQAVIDDEPHVGRVHRITTLAGYVHELIGGDRVLGVGDASGMFPLAADGAGYDAALLARYDALAGSALAGPLAGMLPAVLPAGAAAGTLSAEGAALLDPSGTLQPGALLCPPEGDAGTGMVATNAIAPRTGNVSVGTSIFAMVVLERALQGIHPEIDLVATPAGHPVAMVHANNGTSELAAWVGVLRRVAEIAGAPLDADAAYRLLLDEAMTAGADADGVVAYPLEAGEPVLGLDAGRPMVLRGSESALTLAALVRAQLLSVFATLAVGMRVLHAEGVQVDRLQAHGGLFRTEGVAQRTLAAALDAPVGVAGAAAEGGAWGMALLAAFAAGGGTVGGRDLAAHLDTTVFAGVATSVVAPDPADRDGFAVYLDRFESGLAVQRAALAALPTGALS</sequence>
<accession>A0A840X7Z4</accession>
<dbReference type="Pfam" id="PF00370">
    <property type="entry name" value="FGGY_N"/>
    <property type="match status" value="1"/>
</dbReference>
<dbReference type="Gene3D" id="3.30.420.40">
    <property type="match status" value="2"/>
</dbReference>
<dbReference type="PANTHER" id="PTHR43095">
    <property type="entry name" value="SUGAR KINASE"/>
    <property type="match status" value="1"/>
</dbReference>
<protein>
    <submittedName>
        <fullName evidence="7">Sugar (Pentulose or hexulose) kinase</fullName>
    </submittedName>
</protein>
<dbReference type="InterPro" id="IPR050406">
    <property type="entry name" value="FGGY_Carb_Kinase"/>
</dbReference>
<dbReference type="PANTHER" id="PTHR43095:SF5">
    <property type="entry name" value="XYLULOSE KINASE"/>
    <property type="match status" value="1"/>
</dbReference>
<dbReference type="InterPro" id="IPR018484">
    <property type="entry name" value="FGGY_N"/>
</dbReference>
<keyword evidence="3" id="KW-0808">Transferase</keyword>
<keyword evidence="4 7" id="KW-0418">Kinase</keyword>
<feature type="domain" description="Carbohydrate kinase FGGY N-terminal" evidence="5">
    <location>
        <begin position="12"/>
        <end position="198"/>
    </location>
</feature>
<keyword evidence="2" id="KW-0119">Carbohydrate metabolism</keyword>
<dbReference type="Proteomes" id="UP000552883">
    <property type="component" value="Unassembled WGS sequence"/>
</dbReference>
<dbReference type="AlphaFoldDB" id="A0A840X7Z4"/>
<evidence type="ECO:0000313" key="8">
    <source>
        <dbReference type="Proteomes" id="UP000552883"/>
    </source>
</evidence>
<dbReference type="SUPFAM" id="SSF53067">
    <property type="entry name" value="Actin-like ATPase domain"/>
    <property type="match status" value="2"/>
</dbReference>
<evidence type="ECO:0000256" key="1">
    <source>
        <dbReference type="ARBA" id="ARBA00009156"/>
    </source>
</evidence>
<comment type="caution">
    <text evidence="7">The sequence shown here is derived from an EMBL/GenBank/DDBJ whole genome shotgun (WGS) entry which is preliminary data.</text>
</comment>
<reference evidence="7 8" key="1">
    <citation type="submission" date="2020-08" db="EMBL/GenBank/DDBJ databases">
        <title>Sequencing the genomes of 1000 actinobacteria strains.</title>
        <authorList>
            <person name="Klenk H.-P."/>
        </authorList>
    </citation>
    <scope>NUCLEOTIDE SEQUENCE [LARGE SCALE GENOMIC DNA]</scope>
    <source>
        <strain evidence="7 8">DSM 23889</strain>
    </source>
</reference>
<dbReference type="GO" id="GO:0016301">
    <property type="term" value="F:kinase activity"/>
    <property type="evidence" value="ECO:0007669"/>
    <property type="project" value="UniProtKB-KW"/>
</dbReference>
<keyword evidence="8" id="KW-1185">Reference proteome</keyword>
<comment type="similarity">
    <text evidence="1">Belongs to the FGGY kinase family.</text>
</comment>
<dbReference type="InterPro" id="IPR018485">
    <property type="entry name" value="FGGY_C"/>
</dbReference>
<evidence type="ECO:0000256" key="4">
    <source>
        <dbReference type="ARBA" id="ARBA00022777"/>
    </source>
</evidence>
<evidence type="ECO:0000256" key="3">
    <source>
        <dbReference type="ARBA" id="ARBA00022679"/>
    </source>
</evidence>
<dbReference type="GO" id="GO:0042732">
    <property type="term" value="P:D-xylose metabolic process"/>
    <property type="evidence" value="ECO:0007669"/>
    <property type="project" value="UniProtKB-KW"/>
</dbReference>
<evidence type="ECO:0000313" key="7">
    <source>
        <dbReference type="EMBL" id="MBB5618361.1"/>
    </source>
</evidence>